<keyword evidence="3" id="KW-0175">Coiled coil</keyword>
<gene>
    <name evidence="8" type="ORF">C9J12_01785</name>
</gene>
<dbReference type="AlphaFoldDB" id="A0A2T3JRN2"/>
<evidence type="ECO:0000313" key="9">
    <source>
        <dbReference type="Proteomes" id="UP000240987"/>
    </source>
</evidence>
<feature type="domain" description="Flagellar hook-associated protein 2 C-terminal" evidence="7">
    <location>
        <begin position="219"/>
        <end position="444"/>
    </location>
</feature>
<proteinExistence type="inferred from homology"/>
<dbReference type="Proteomes" id="UP000240987">
    <property type="component" value="Unassembled WGS sequence"/>
</dbReference>
<reference evidence="8 9" key="1">
    <citation type="submission" date="2018-01" db="EMBL/GenBank/DDBJ databases">
        <title>Whole genome sequencing of Histamine producing bacteria.</title>
        <authorList>
            <person name="Butler K."/>
        </authorList>
    </citation>
    <scope>NUCLEOTIDE SEQUENCE [LARGE SCALE GENOMIC DNA]</scope>
    <source>
        <strain evidence="8 9">JCM 12947</strain>
    </source>
</reference>
<dbReference type="EMBL" id="PYMJ01000001">
    <property type="protein sequence ID" value="PSU51698.1"/>
    <property type="molecule type" value="Genomic_DNA"/>
</dbReference>
<evidence type="ECO:0000256" key="4">
    <source>
        <dbReference type="ARBA" id="ARBA00023143"/>
    </source>
</evidence>
<evidence type="ECO:0000256" key="5">
    <source>
        <dbReference type="RuleBase" id="RU362066"/>
    </source>
</evidence>
<evidence type="ECO:0000313" key="8">
    <source>
        <dbReference type="EMBL" id="PSU51698.1"/>
    </source>
</evidence>
<comment type="similarity">
    <text evidence="1 5">Belongs to the FliD family.</text>
</comment>
<feature type="domain" description="Flagellar hook-associated protein 2 N-terminal" evidence="6">
    <location>
        <begin position="10"/>
        <end position="107"/>
    </location>
</feature>
<dbReference type="InterPro" id="IPR010809">
    <property type="entry name" value="FliD_C"/>
</dbReference>
<dbReference type="GO" id="GO:0007155">
    <property type="term" value="P:cell adhesion"/>
    <property type="evidence" value="ECO:0007669"/>
    <property type="project" value="InterPro"/>
</dbReference>
<dbReference type="InterPro" id="IPR040026">
    <property type="entry name" value="FliD"/>
</dbReference>
<accession>A0A2T3JRN2</accession>
<evidence type="ECO:0000259" key="6">
    <source>
        <dbReference type="Pfam" id="PF02465"/>
    </source>
</evidence>
<dbReference type="Pfam" id="PF02465">
    <property type="entry name" value="FliD_N"/>
    <property type="match status" value="1"/>
</dbReference>
<keyword evidence="8" id="KW-0969">Cilium</keyword>
<dbReference type="GO" id="GO:0009421">
    <property type="term" value="C:bacterial-type flagellum filament cap"/>
    <property type="evidence" value="ECO:0007669"/>
    <property type="project" value="InterPro"/>
</dbReference>
<keyword evidence="4 5" id="KW-0975">Bacterial flagellum</keyword>
<dbReference type="PANTHER" id="PTHR30288:SF0">
    <property type="entry name" value="FLAGELLAR HOOK-ASSOCIATED PROTEIN 2"/>
    <property type="match status" value="1"/>
</dbReference>
<dbReference type="GO" id="GO:0071973">
    <property type="term" value="P:bacterial-type flagellum-dependent cell motility"/>
    <property type="evidence" value="ECO:0007669"/>
    <property type="project" value="TreeGrafter"/>
</dbReference>
<comment type="subunit">
    <text evidence="2 5">Homopentamer.</text>
</comment>
<comment type="function">
    <text evidence="5">Required for morphogenesis and for the elongation of the flagellar filament by facilitating polymerization of the flagellin monomers at the tip of growing filament. Forms a capping structure, which prevents flagellin subunits (transported through the central channel of the flagellum) from leaking out without polymerization at the distal end.</text>
</comment>
<dbReference type="RefSeq" id="WP_107241132.1">
    <property type="nucleotide sequence ID" value="NZ_PYMJ01000001.1"/>
</dbReference>
<evidence type="ECO:0000256" key="2">
    <source>
        <dbReference type="ARBA" id="ARBA00011255"/>
    </source>
</evidence>
<sequence length="457" mass="49808">MNIGAAATASGFDINGMVNKIVESERVPKEARINQQRDQVDVSLSAYGRLKGSLDTMKNLVSEFRRDDTLSARLANSNDSDVLTATASPEAIPGKYTVNVQQLAQSHKIVSSSFDEKEKLGSGKLAIGLAGLQFTVDIPEDESKILDVVRLINRHPSNPGVMASIIKDDVGARLVLASDKTGEQNSIKVKVDAPSSSTLQKFGFNKNQDVNSMTEMQQAKDAKVLIDGLAVVTSSANVIEDAIKGVDLNLVQLTDGLETPHAIVDVTYDRNQVGGAIEQFVNAYNQFFDVSQELAKFDTQTQEKGPLVGDSIVRSVTNQLRTAFSTPIDGAPASVKTLSELGITTTIGGRLEVDYDMLDKQLDQNFTDVGEFFGGRNGFARRVEDLIHSHTGITGSIKGRENSLNDQVMRLNSDQTKLDRRMDSVQQRTHDQFMAMDSAMGKMQGQFSSMMSMMPQM</sequence>
<dbReference type="GO" id="GO:0009424">
    <property type="term" value="C:bacterial-type flagellum hook"/>
    <property type="evidence" value="ECO:0007669"/>
    <property type="project" value="UniProtKB-UniRule"/>
</dbReference>
<keyword evidence="5" id="KW-0964">Secreted</keyword>
<dbReference type="GO" id="GO:0005576">
    <property type="term" value="C:extracellular region"/>
    <property type="evidence" value="ECO:0007669"/>
    <property type="project" value="UniProtKB-SubCell"/>
</dbReference>
<dbReference type="InterPro" id="IPR003481">
    <property type="entry name" value="FliD_N"/>
</dbReference>
<keyword evidence="9" id="KW-1185">Reference proteome</keyword>
<evidence type="ECO:0000259" key="7">
    <source>
        <dbReference type="Pfam" id="PF07195"/>
    </source>
</evidence>
<dbReference type="Pfam" id="PF07195">
    <property type="entry name" value="FliD_C"/>
    <property type="match status" value="1"/>
</dbReference>
<dbReference type="PANTHER" id="PTHR30288">
    <property type="entry name" value="FLAGELLAR CAP/ASSEMBLY PROTEIN FLID"/>
    <property type="match status" value="1"/>
</dbReference>
<organism evidence="8 9">
    <name type="scientific">Photobacterium frigidiphilum</name>
    <dbReference type="NCBI Taxonomy" id="264736"/>
    <lineage>
        <taxon>Bacteria</taxon>
        <taxon>Pseudomonadati</taxon>
        <taxon>Pseudomonadota</taxon>
        <taxon>Gammaproteobacteria</taxon>
        <taxon>Vibrionales</taxon>
        <taxon>Vibrionaceae</taxon>
        <taxon>Photobacterium</taxon>
    </lineage>
</organism>
<evidence type="ECO:0000256" key="3">
    <source>
        <dbReference type="ARBA" id="ARBA00023054"/>
    </source>
</evidence>
<keyword evidence="8" id="KW-0282">Flagellum</keyword>
<evidence type="ECO:0000256" key="1">
    <source>
        <dbReference type="ARBA" id="ARBA00009764"/>
    </source>
</evidence>
<comment type="subcellular location">
    <subcellularLocation>
        <location evidence="5">Secreted</location>
    </subcellularLocation>
    <subcellularLocation>
        <location evidence="5">Bacterial flagellum</location>
    </subcellularLocation>
</comment>
<comment type="caution">
    <text evidence="8">The sequence shown here is derived from an EMBL/GenBank/DDBJ whole genome shotgun (WGS) entry which is preliminary data.</text>
</comment>
<dbReference type="OrthoDB" id="5980200at2"/>
<keyword evidence="8" id="KW-0966">Cell projection</keyword>
<protein>
    <recommendedName>
        <fullName evidence="5">Flagellar hook-associated protein 2</fullName>
        <shortName evidence="5">HAP2</shortName>
    </recommendedName>
    <alternativeName>
        <fullName evidence="5">Flagellar cap protein</fullName>
    </alternativeName>
</protein>
<name>A0A2T3JRN2_9GAMM</name>